<evidence type="ECO:0000313" key="1">
    <source>
        <dbReference type="EMBL" id="QDX29059.1"/>
    </source>
</evidence>
<dbReference type="Gene3D" id="3.40.720.10">
    <property type="entry name" value="Alkaline Phosphatase, subunit A"/>
    <property type="match status" value="1"/>
</dbReference>
<protein>
    <submittedName>
        <fullName evidence="1">Alkaline phosphatase family protein</fullName>
    </submittedName>
</protein>
<dbReference type="OrthoDB" id="3665849at2"/>
<accession>A0A5B8HI73</accession>
<dbReference type="SUPFAM" id="SSF53649">
    <property type="entry name" value="Alkaline phosphatase-like"/>
    <property type="match status" value="1"/>
</dbReference>
<dbReference type="Proteomes" id="UP000320591">
    <property type="component" value="Chromosome"/>
</dbReference>
<dbReference type="Pfam" id="PF01663">
    <property type="entry name" value="Phosphodiest"/>
    <property type="match status" value="1"/>
</dbReference>
<reference evidence="1 2" key="1">
    <citation type="journal article" date="2019" name="Environ. Microbiol.">
        <title>The phytopathogenic nature of Dickeya aquatica 174/2 and the dynamic early evolution of Dickeya pathogenicity.</title>
        <authorList>
            <person name="Duprey A."/>
            <person name="Taib N."/>
            <person name="Leonard S."/>
            <person name="Garin T."/>
            <person name="Flandrois J.P."/>
            <person name="Nasser W."/>
            <person name="Brochier-Armanet C."/>
            <person name="Reverchon S."/>
        </authorList>
    </citation>
    <scope>NUCLEOTIDE SEQUENCE [LARGE SCALE GENOMIC DNA]</scope>
    <source>
        <strain evidence="1 2">NCPPB 569</strain>
    </source>
</reference>
<dbReference type="STRING" id="568768.GCA_000406125_03203"/>
<dbReference type="InterPro" id="IPR017850">
    <property type="entry name" value="Alkaline_phosphatase_core_sf"/>
</dbReference>
<gene>
    <name evidence="1" type="ORF">Dpoa569_0000766</name>
</gene>
<evidence type="ECO:0000313" key="2">
    <source>
        <dbReference type="Proteomes" id="UP000320591"/>
    </source>
</evidence>
<sequence length="359" mass="39840">MDDSIFANSTGNREFMTVETTVPLSLRQFRHRIAARLPRNRHQIIFALDGIPGKLADAIWHIPTIERWQAVFPTTSTTCWLSSLTGLSVSEHGIPGVVFQDKCVQETLINICQYQGDKLAIPGESIFHDARRSGYLPQAIMGDLLPIEGAWTRALLQGAEFTDPTAFFTLTPPLNPKAQLETVETAVERALARSATPCLIWVFIDVDHYIHTHGYDSLVTTFLQGIDELAQHLTHQGYDVIAHSDHGLVPVVHDEEMARLIAVLCDQFGATMGGAGLTRWFYVAKENIPAFQNALITAFSDVADIVPGTELAEVGHRAGDLFLIARGERFIAPIGWCYEHGSRQADELDVFYAVWEAQC</sequence>
<dbReference type="KEGG" id="dic:Dpoa569_0000766"/>
<organism evidence="1 2">
    <name type="scientific">Dickeya poaceiphila</name>
    <dbReference type="NCBI Taxonomy" id="568768"/>
    <lineage>
        <taxon>Bacteria</taxon>
        <taxon>Pseudomonadati</taxon>
        <taxon>Pseudomonadota</taxon>
        <taxon>Gammaproteobacteria</taxon>
        <taxon>Enterobacterales</taxon>
        <taxon>Pectobacteriaceae</taxon>
        <taxon>Dickeya</taxon>
    </lineage>
</organism>
<proteinExistence type="predicted"/>
<name>A0A5B8HI73_9GAMM</name>
<keyword evidence="2" id="KW-1185">Reference proteome</keyword>
<dbReference type="AlphaFoldDB" id="A0A5B8HI73"/>
<dbReference type="EMBL" id="CP042220">
    <property type="protein sequence ID" value="QDX29059.1"/>
    <property type="molecule type" value="Genomic_DNA"/>
</dbReference>
<dbReference type="InterPro" id="IPR002591">
    <property type="entry name" value="Phosphodiest/P_Trfase"/>
</dbReference>